<feature type="chain" id="PRO_5016295922" evidence="1">
    <location>
        <begin position="20"/>
        <end position="264"/>
    </location>
</feature>
<dbReference type="RefSeq" id="WP_110030037.1">
    <property type="nucleotide sequence ID" value="NZ_QGTR01000001.1"/>
</dbReference>
<dbReference type="Proteomes" id="UP000246352">
    <property type="component" value="Unassembled WGS sequence"/>
</dbReference>
<reference evidence="2 3" key="1">
    <citation type="submission" date="2018-05" db="EMBL/GenBank/DDBJ databases">
        <title>Genomic Encyclopedia of Type Strains, Phase IV (KMG-IV): sequencing the most valuable type-strain genomes for metagenomic binning, comparative biology and taxonomic classification.</title>
        <authorList>
            <person name="Goeker M."/>
        </authorList>
    </citation>
    <scope>NUCLEOTIDE SEQUENCE [LARGE SCALE GENOMIC DNA]</scope>
    <source>
        <strain evidence="2 3">DSM 16791</strain>
    </source>
</reference>
<organism evidence="2 3">
    <name type="scientific">Hoeflea marina</name>
    <dbReference type="NCBI Taxonomy" id="274592"/>
    <lineage>
        <taxon>Bacteria</taxon>
        <taxon>Pseudomonadati</taxon>
        <taxon>Pseudomonadota</taxon>
        <taxon>Alphaproteobacteria</taxon>
        <taxon>Hyphomicrobiales</taxon>
        <taxon>Rhizobiaceae</taxon>
        <taxon>Hoeflea</taxon>
    </lineage>
</organism>
<proteinExistence type="predicted"/>
<protein>
    <submittedName>
        <fullName evidence="2">Uncharacterized protein</fullName>
    </submittedName>
</protein>
<evidence type="ECO:0000256" key="1">
    <source>
        <dbReference type="SAM" id="SignalP"/>
    </source>
</evidence>
<accession>A0A317PRA4</accession>
<comment type="caution">
    <text evidence="2">The sequence shown here is derived from an EMBL/GenBank/DDBJ whole genome shotgun (WGS) entry which is preliminary data.</text>
</comment>
<dbReference type="EMBL" id="QGTR01000001">
    <property type="protein sequence ID" value="PWW03477.1"/>
    <property type="molecule type" value="Genomic_DNA"/>
</dbReference>
<gene>
    <name evidence="2" type="ORF">DFR52_101158</name>
</gene>
<keyword evidence="3" id="KW-1185">Reference proteome</keyword>
<feature type="signal peptide" evidence="1">
    <location>
        <begin position="1"/>
        <end position="19"/>
    </location>
</feature>
<evidence type="ECO:0000313" key="3">
    <source>
        <dbReference type="Proteomes" id="UP000246352"/>
    </source>
</evidence>
<evidence type="ECO:0000313" key="2">
    <source>
        <dbReference type="EMBL" id="PWW03477.1"/>
    </source>
</evidence>
<dbReference type="OrthoDB" id="8112570at2"/>
<dbReference type="AlphaFoldDB" id="A0A317PRA4"/>
<sequence>MLKFLVAALLALAAGPAVAGVQTSIPASATQSPKAFWAAVMEEFYGPYSTRQKCWLGTVEGKAVCMRPHRLDTVVEGGASRYYLVIGGYELQEGGGRPDCHACAGSIGLIVLGGGSSRLELVARNSLAEPAGSWGEVPGEKQFRLQRIGPAAYGWTMESGYTGQGYTGVGETVFGLVGDKVADLGFINTHSDNSGACGDGMAACYAHDYELIFDIAPGDTRFSDVIVRRLDSTDPKSPASFAVPFNRQTLSYDVPQALSDLLGI</sequence>
<keyword evidence="1" id="KW-0732">Signal</keyword>
<name>A0A317PRA4_9HYPH</name>